<dbReference type="PANTHER" id="PTHR33055:SF15">
    <property type="entry name" value="TRANSPOSASE-RELATED"/>
    <property type="match status" value="1"/>
</dbReference>
<dbReference type="Pfam" id="PF02371">
    <property type="entry name" value="Transposase_20"/>
    <property type="match status" value="1"/>
</dbReference>
<organism evidence="4 6">
    <name type="scientific">Paenibacillus stellifer</name>
    <dbReference type="NCBI Taxonomy" id="169760"/>
    <lineage>
        <taxon>Bacteria</taxon>
        <taxon>Bacillati</taxon>
        <taxon>Bacillota</taxon>
        <taxon>Bacilli</taxon>
        <taxon>Bacillales</taxon>
        <taxon>Paenibacillaceae</taxon>
        <taxon>Paenibacillus</taxon>
    </lineage>
</organism>
<dbReference type="KEGG" id="pste:PSTEL_13090"/>
<protein>
    <submittedName>
        <fullName evidence="4">Transposase</fullName>
    </submittedName>
</protein>
<feature type="domain" description="Transposase IS116/IS110/IS902 C-terminal" evidence="2">
    <location>
        <begin position="281"/>
        <end position="367"/>
    </location>
</feature>
<dbReference type="InterPro" id="IPR047650">
    <property type="entry name" value="Transpos_IS110"/>
</dbReference>
<dbReference type="InterPro" id="IPR003346">
    <property type="entry name" value="Transposase_20"/>
</dbReference>
<feature type="domain" description="Transposase IS110-like N-terminal" evidence="1">
    <location>
        <begin position="5"/>
        <end position="164"/>
    </location>
</feature>
<reference evidence="4 6" key="1">
    <citation type="submission" date="2014-08" db="EMBL/GenBank/DDBJ databases">
        <title>Comparative genomics of the Paenibacillus odorifer group.</title>
        <authorList>
            <person name="den Bakker H.C."/>
            <person name="Tsai Y.-C."/>
            <person name="Martin N."/>
            <person name="Korlach J."/>
            <person name="Wiedmann M."/>
        </authorList>
    </citation>
    <scope>NUCLEOTIDE SEQUENCE [LARGE SCALE GENOMIC DNA]</scope>
    <source>
        <strain evidence="4 6">DSM 14472</strain>
    </source>
</reference>
<dbReference type="HOGENOM" id="CLU_036902_4_4_9"/>
<dbReference type="Pfam" id="PF01548">
    <property type="entry name" value="DEDD_Tnp_IS110"/>
    <property type="match status" value="1"/>
</dbReference>
<dbReference type="KEGG" id="pste:PSTEL_03285"/>
<dbReference type="PANTHER" id="PTHR33055">
    <property type="entry name" value="TRANSPOSASE FOR INSERTION SEQUENCE ELEMENT IS1111A"/>
    <property type="match status" value="1"/>
</dbReference>
<dbReference type="GO" id="GO:0006313">
    <property type="term" value="P:DNA transposition"/>
    <property type="evidence" value="ECO:0007669"/>
    <property type="project" value="InterPro"/>
</dbReference>
<name>A0A089LUV8_9BACL</name>
<evidence type="ECO:0000259" key="2">
    <source>
        <dbReference type="Pfam" id="PF02371"/>
    </source>
</evidence>
<dbReference type="KEGG" id="pste:PSTEL_13360"/>
<dbReference type="NCBIfam" id="NF033542">
    <property type="entry name" value="transpos_IS110"/>
    <property type="match status" value="1"/>
</dbReference>
<keyword evidence="6" id="KW-1185">Reference proteome</keyword>
<dbReference type="InterPro" id="IPR002525">
    <property type="entry name" value="Transp_IS110-like_N"/>
</dbReference>
<dbReference type="EMBL" id="CP009286">
    <property type="protein sequence ID" value="AIQ63926.1"/>
    <property type="molecule type" value="Genomic_DNA"/>
</dbReference>
<dbReference type="GO" id="GO:0003677">
    <property type="term" value="F:DNA binding"/>
    <property type="evidence" value="ECO:0007669"/>
    <property type="project" value="InterPro"/>
</dbReference>
<evidence type="ECO:0000259" key="1">
    <source>
        <dbReference type="Pfam" id="PF01548"/>
    </source>
</evidence>
<dbReference type="OrthoDB" id="9790935at2"/>
<dbReference type="EMBL" id="CP009286">
    <property type="protein sequence ID" value="AIQ63880.1"/>
    <property type="molecule type" value="Genomic_DNA"/>
</dbReference>
<evidence type="ECO:0000313" key="3">
    <source>
        <dbReference type="EMBL" id="AIQ62285.1"/>
    </source>
</evidence>
<proteinExistence type="predicted"/>
<evidence type="ECO:0000313" key="5">
    <source>
        <dbReference type="EMBL" id="AIQ63926.1"/>
    </source>
</evidence>
<sequence length="414" mass="47504">MKLFVGIDVSSQELEACFMNADGDNFESFTVPNNLHGASHLRDRIVVAADKLAVSEIHIGLEATSVYSWHPAMYFHQDPALRERKTKVFTLNPKLICKFREAYADMDKTDRLDAWVIADRLRFGRLTTTLVMQEQYIALQRLTRMRFHLVHNLAREKQYFLQNLFYKCNAFTTEVDSSVFGHALMEMLSEKFSLDDIAEMNVTDLADYLRDKGRNRFPDPERVARCIQQAARASYRLSKVVEDSIDLVLGTSIESIRSIQKQLKDLDKAIERILDGIPGAQCLLSVPGIGKVYAAGLLGELGDIERFKDQAAVAKYAGLTWRKHQSGAFEAEHTARIKSGNRFLRYYLVEAANSVRLRDEEFGEYYRKKYNEVPRNQHKRALVLTARKLVRLVDVLLRNGQLYTPRRKVNSAKN</sequence>
<dbReference type="GO" id="GO:0004803">
    <property type="term" value="F:transposase activity"/>
    <property type="evidence" value="ECO:0007669"/>
    <property type="project" value="InterPro"/>
</dbReference>
<dbReference type="RefSeq" id="WP_038693440.1">
    <property type="nucleotide sequence ID" value="NZ_CP009286.1"/>
</dbReference>
<gene>
    <name evidence="3" type="ORF">PSTEL_03285</name>
    <name evidence="4" type="ORF">PSTEL_13090</name>
    <name evidence="5" type="ORF">PSTEL_13360</name>
</gene>
<accession>A0A089LUV8</accession>
<evidence type="ECO:0000313" key="6">
    <source>
        <dbReference type="Proteomes" id="UP000029507"/>
    </source>
</evidence>
<evidence type="ECO:0000313" key="4">
    <source>
        <dbReference type="EMBL" id="AIQ63880.1"/>
    </source>
</evidence>
<dbReference type="Proteomes" id="UP000029507">
    <property type="component" value="Chromosome"/>
</dbReference>
<dbReference type="EMBL" id="CP009286">
    <property type="protein sequence ID" value="AIQ62285.1"/>
    <property type="molecule type" value="Genomic_DNA"/>
</dbReference>
<dbReference type="AlphaFoldDB" id="A0A089LUV8"/>